<dbReference type="EMBL" id="AF264949">
    <property type="protein sequence ID" value="AAG31735.1"/>
    <property type="molecule type" value="Genomic_DNA"/>
</dbReference>
<geneLocation type="plasmid" evidence="1">
    <name>pEA29</name>
</geneLocation>
<dbReference type="AlphaFoldDB" id="Q9F7Z9"/>
<evidence type="ECO:0000313" key="1">
    <source>
        <dbReference type="EMBL" id="AAG31735.1"/>
    </source>
</evidence>
<name>Q9F7Z9_ERWAM</name>
<proteinExistence type="predicted"/>
<reference evidence="1" key="1">
    <citation type="journal article" date="2000" name="Appl. Environ. Microbiol.">
        <title>Complete nucleotide sequence of ubiquitous plasmid pEA29 from Erwinia amylovora strain Ea88: gene organization and intraspecies variation.</title>
        <authorList>
            <person name="McGhee G.C."/>
            <person name="Jones A.L."/>
        </authorList>
    </citation>
    <scope>NUCLEOTIDE SEQUENCE</scope>
    <source>
        <strain evidence="1">MR1</strain>
        <plasmid evidence="1">pEA29</plasmid>
    </source>
</reference>
<accession>Q9F7Z9</accession>
<organism evidence="1">
    <name type="scientific">Erwinia amylovora</name>
    <name type="common">Fire blight bacteria</name>
    <dbReference type="NCBI Taxonomy" id="552"/>
    <lineage>
        <taxon>Bacteria</taxon>
        <taxon>Pseudomonadati</taxon>
        <taxon>Pseudomonadota</taxon>
        <taxon>Gammaproteobacteria</taxon>
        <taxon>Enterobacterales</taxon>
        <taxon>Erwiniaceae</taxon>
        <taxon>Erwinia</taxon>
    </lineage>
</organism>
<protein>
    <submittedName>
        <fullName evidence="1">Uncharacterized protein</fullName>
    </submittedName>
</protein>
<keyword evidence="1" id="KW-0614">Plasmid</keyword>
<sequence>MMLNARLFRDFLCLPDRVPEPFPFLRCGKDKFEFISHPVISLSQPVTLTCDRQRYTQAQHPLPAAYMAGGTQ</sequence>